<protein>
    <submittedName>
        <fullName evidence="3">Putative dehydrogenase</fullName>
    </submittedName>
</protein>
<feature type="domain" description="Gfo/Idh/MocA-like oxidoreductase N-terminal" evidence="1">
    <location>
        <begin position="8"/>
        <end position="116"/>
    </location>
</feature>
<name>A0A841GW87_9BACT</name>
<evidence type="ECO:0000259" key="2">
    <source>
        <dbReference type="Pfam" id="PF22725"/>
    </source>
</evidence>
<evidence type="ECO:0000259" key="1">
    <source>
        <dbReference type="Pfam" id="PF01408"/>
    </source>
</evidence>
<dbReference type="AlphaFoldDB" id="A0A841GW87"/>
<dbReference type="PANTHER" id="PTHR43708:SF8">
    <property type="entry name" value="OXIDOREDUCTASE"/>
    <property type="match status" value="1"/>
</dbReference>
<dbReference type="Gene3D" id="3.40.50.720">
    <property type="entry name" value="NAD(P)-binding Rossmann-like Domain"/>
    <property type="match status" value="1"/>
</dbReference>
<dbReference type="GO" id="GO:0000166">
    <property type="term" value="F:nucleotide binding"/>
    <property type="evidence" value="ECO:0007669"/>
    <property type="project" value="InterPro"/>
</dbReference>
<sequence>MASARQPIRVAVLGAGSIAQVVHLPILSRMRGVQVAALADRDAHTARTIAERFQVPAVSTEFEQVLTDDIDAVVICTPSNRHEEQVRAALRAGKHVLCEKPLALTAEGVERILDEEGADRRLMVAMNQRFRADAAALRQFVVGGELGDVYYLKTGWLNRYRPRGRTWRERKATAGGGAFMDLGIQMLDLALWTLGYPTPERISAHMYSAPGNEVEDAAALILRLDGDRVINLDCTWNLRAKNDRQFLHLLGSTGSASLTPLAVFKEMPAGLVEVTPPVPASRENAFTASYRAELQAFVEVVRGERAVEAPAEHLVLMRLVEAAYRSAAERREVAL</sequence>
<keyword evidence="4" id="KW-1185">Reference proteome</keyword>
<dbReference type="SUPFAM" id="SSF51735">
    <property type="entry name" value="NAD(P)-binding Rossmann-fold domains"/>
    <property type="match status" value="1"/>
</dbReference>
<organism evidence="3 4">
    <name type="scientific">Longimicrobium terrae</name>
    <dbReference type="NCBI Taxonomy" id="1639882"/>
    <lineage>
        <taxon>Bacteria</taxon>
        <taxon>Pseudomonadati</taxon>
        <taxon>Gemmatimonadota</taxon>
        <taxon>Longimicrobiia</taxon>
        <taxon>Longimicrobiales</taxon>
        <taxon>Longimicrobiaceae</taxon>
        <taxon>Longimicrobium</taxon>
    </lineage>
</organism>
<dbReference type="InterPro" id="IPR055170">
    <property type="entry name" value="GFO_IDH_MocA-like_dom"/>
</dbReference>
<accession>A0A841GW87</accession>
<dbReference type="SUPFAM" id="SSF55347">
    <property type="entry name" value="Glyceraldehyde-3-phosphate dehydrogenase-like, C-terminal domain"/>
    <property type="match status" value="1"/>
</dbReference>
<dbReference type="InterPro" id="IPR000683">
    <property type="entry name" value="Gfo/Idh/MocA-like_OxRdtase_N"/>
</dbReference>
<dbReference type="Proteomes" id="UP000582837">
    <property type="component" value="Unassembled WGS sequence"/>
</dbReference>
<dbReference type="InterPro" id="IPR036291">
    <property type="entry name" value="NAD(P)-bd_dom_sf"/>
</dbReference>
<evidence type="ECO:0000313" key="4">
    <source>
        <dbReference type="Proteomes" id="UP000582837"/>
    </source>
</evidence>
<dbReference type="RefSeq" id="WP_170035645.1">
    <property type="nucleotide sequence ID" value="NZ_JABDTL010000001.1"/>
</dbReference>
<proteinExistence type="predicted"/>
<dbReference type="PANTHER" id="PTHR43708">
    <property type="entry name" value="CONSERVED EXPRESSED OXIDOREDUCTASE (EUROFUNG)"/>
    <property type="match status" value="1"/>
</dbReference>
<dbReference type="Pfam" id="PF22725">
    <property type="entry name" value="GFO_IDH_MocA_C3"/>
    <property type="match status" value="1"/>
</dbReference>
<comment type="caution">
    <text evidence="3">The sequence shown here is derived from an EMBL/GenBank/DDBJ whole genome shotgun (WGS) entry which is preliminary data.</text>
</comment>
<feature type="domain" description="GFO/IDH/MocA-like oxidoreductase" evidence="2">
    <location>
        <begin position="136"/>
        <end position="256"/>
    </location>
</feature>
<reference evidence="3 4" key="1">
    <citation type="submission" date="2020-08" db="EMBL/GenBank/DDBJ databases">
        <title>Genomic Encyclopedia of Type Strains, Phase IV (KMG-IV): sequencing the most valuable type-strain genomes for metagenomic binning, comparative biology and taxonomic classification.</title>
        <authorList>
            <person name="Goeker M."/>
        </authorList>
    </citation>
    <scope>NUCLEOTIDE SEQUENCE [LARGE SCALE GENOMIC DNA]</scope>
    <source>
        <strain evidence="3 4">DSM 29007</strain>
    </source>
</reference>
<dbReference type="Pfam" id="PF01408">
    <property type="entry name" value="GFO_IDH_MocA"/>
    <property type="match status" value="1"/>
</dbReference>
<gene>
    <name evidence="3" type="ORF">HNQ61_001867</name>
</gene>
<dbReference type="InterPro" id="IPR051317">
    <property type="entry name" value="Gfo/Idh/MocA_oxidoreduct"/>
</dbReference>
<dbReference type="Gene3D" id="3.30.360.10">
    <property type="entry name" value="Dihydrodipicolinate Reductase, domain 2"/>
    <property type="match status" value="1"/>
</dbReference>
<evidence type="ECO:0000313" key="3">
    <source>
        <dbReference type="EMBL" id="MBB6070248.1"/>
    </source>
</evidence>
<dbReference type="EMBL" id="JACHIA010000004">
    <property type="protein sequence ID" value="MBB6070248.1"/>
    <property type="molecule type" value="Genomic_DNA"/>
</dbReference>